<evidence type="ECO:0000256" key="8">
    <source>
        <dbReference type="ARBA" id="ARBA00022786"/>
    </source>
</evidence>
<organism evidence="15 16">
    <name type="scientific">Podospora fimiseda</name>
    <dbReference type="NCBI Taxonomy" id="252190"/>
    <lineage>
        <taxon>Eukaryota</taxon>
        <taxon>Fungi</taxon>
        <taxon>Dikarya</taxon>
        <taxon>Ascomycota</taxon>
        <taxon>Pezizomycotina</taxon>
        <taxon>Sordariomycetes</taxon>
        <taxon>Sordariomycetidae</taxon>
        <taxon>Sordariales</taxon>
        <taxon>Podosporaceae</taxon>
        <taxon>Podospora</taxon>
    </lineage>
</organism>
<dbReference type="InterPro" id="IPR004181">
    <property type="entry name" value="Znf_MIZ"/>
</dbReference>
<feature type="compositionally biased region" description="Basic and acidic residues" evidence="13">
    <location>
        <begin position="154"/>
        <end position="164"/>
    </location>
</feature>
<keyword evidence="16" id="KW-1185">Reference proteome</keyword>
<comment type="similarity">
    <text evidence="3">Belongs to the NSE2 family.</text>
</comment>
<keyword evidence="5" id="KW-0808">Transferase</keyword>
<dbReference type="SUPFAM" id="SSF57850">
    <property type="entry name" value="RING/U-box"/>
    <property type="match status" value="1"/>
</dbReference>
<dbReference type="Proteomes" id="UP001301958">
    <property type="component" value="Unassembled WGS sequence"/>
</dbReference>
<dbReference type="PANTHER" id="PTHR21330">
    <property type="entry name" value="E3 SUMO-PROTEIN LIGASE NSE2"/>
    <property type="match status" value="1"/>
</dbReference>
<comment type="subcellular location">
    <subcellularLocation>
        <location evidence="1">Nucleus</location>
    </subcellularLocation>
</comment>
<accession>A0AAN7BTL6</accession>
<comment type="caution">
    <text evidence="15">The sequence shown here is derived from an EMBL/GenBank/DDBJ whole genome shotgun (WGS) entry which is preliminary data.</text>
</comment>
<dbReference type="GO" id="GO:0061665">
    <property type="term" value="F:SUMO ligase activity"/>
    <property type="evidence" value="ECO:0007669"/>
    <property type="project" value="TreeGrafter"/>
</dbReference>
<feature type="domain" description="SP-RING-type" evidence="14">
    <location>
        <begin position="277"/>
        <end position="357"/>
    </location>
</feature>
<feature type="compositionally biased region" description="Polar residues" evidence="13">
    <location>
        <begin position="1"/>
        <end position="11"/>
    </location>
</feature>
<protein>
    <recommendedName>
        <fullName evidence="4">peptidylprolyl isomerase</fullName>
        <ecNumber evidence="4">5.2.1.8</ecNumber>
    </recommendedName>
</protein>
<dbReference type="InterPro" id="IPR013083">
    <property type="entry name" value="Znf_RING/FYVE/PHD"/>
</dbReference>
<evidence type="ECO:0000256" key="4">
    <source>
        <dbReference type="ARBA" id="ARBA00013194"/>
    </source>
</evidence>
<proteinExistence type="inferred from homology"/>
<dbReference type="AlphaFoldDB" id="A0AAN7BTL6"/>
<reference evidence="15" key="1">
    <citation type="journal article" date="2023" name="Mol. Phylogenet. Evol.">
        <title>Genome-scale phylogeny and comparative genomics of the fungal order Sordariales.</title>
        <authorList>
            <person name="Hensen N."/>
            <person name="Bonometti L."/>
            <person name="Westerberg I."/>
            <person name="Brannstrom I.O."/>
            <person name="Guillou S."/>
            <person name="Cros-Aarteil S."/>
            <person name="Calhoun S."/>
            <person name="Haridas S."/>
            <person name="Kuo A."/>
            <person name="Mondo S."/>
            <person name="Pangilinan J."/>
            <person name="Riley R."/>
            <person name="LaButti K."/>
            <person name="Andreopoulos B."/>
            <person name="Lipzen A."/>
            <person name="Chen C."/>
            <person name="Yan M."/>
            <person name="Daum C."/>
            <person name="Ng V."/>
            <person name="Clum A."/>
            <person name="Steindorff A."/>
            <person name="Ohm R.A."/>
            <person name="Martin F."/>
            <person name="Silar P."/>
            <person name="Natvig D.O."/>
            <person name="Lalanne C."/>
            <person name="Gautier V."/>
            <person name="Ament-Velasquez S.L."/>
            <person name="Kruys A."/>
            <person name="Hutchinson M.I."/>
            <person name="Powell A.J."/>
            <person name="Barry K."/>
            <person name="Miller A.N."/>
            <person name="Grigoriev I.V."/>
            <person name="Debuchy R."/>
            <person name="Gladieux P."/>
            <person name="Hiltunen Thoren M."/>
            <person name="Johannesson H."/>
        </authorList>
    </citation>
    <scope>NUCLEOTIDE SEQUENCE</scope>
    <source>
        <strain evidence="15">CBS 990.96</strain>
    </source>
</reference>
<comment type="pathway">
    <text evidence="2">Protein modification; protein sumoylation.</text>
</comment>
<dbReference type="InterPro" id="IPR003613">
    <property type="entry name" value="Ubox_domain"/>
</dbReference>
<keyword evidence="10" id="KW-0413">Isomerase</keyword>
<evidence type="ECO:0000313" key="15">
    <source>
        <dbReference type="EMBL" id="KAK4229363.1"/>
    </source>
</evidence>
<dbReference type="GO" id="GO:0005634">
    <property type="term" value="C:nucleus"/>
    <property type="evidence" value="ECO:0007669"/>
    <property type="project" value="UniProtKB-SubCell"/>
</dbReference>
<evidence type="ECO:0000256" key="2">
    <source>
        <dbReference type="ARBA" id="ARBA00004718"/>
    </source>
</evidence>
<dbReference type="EMBL" id="MU865309">
    <property type="protein sequence ID" value="KAK4229363.1"/>
    <property type="molecule type" value="Genomic_DNA"/>
</dbReference>
<evidence type="ECO:0000256" key="10">
    <source>
        <dbReference type="ARBA" id="ARBA00023110"/>
    </source>
</evidence>
<dbReference type="GO" id="GO:0003755">
    <property type="term" value="F:peptidyl-prolyl cis-trans isomerase activity"/>
    <property type="evidence" value="ECO:0007669"/>
    <property type="project" value="UniProtKB-KW"/>
</dbReference>
<evidence type="ECO:0000256" key="5">
    <source>
        <dbReference type="ARBA" id="ARBA00022679"/>
    </source>
</evidence>
<keyword evidence="10" id="KW-0697">Rotamase</keyword>
<dbReference type="Pfam" id="PF11789">
    <property type="entry name" value="zf-Nse"/>
    <property type="match status" value="1"/>
</dbReference>
<evidence type="ECO:0000259" key="14">
    <source>
        <dbReference type="PROSITE" id="PS51044"/>
    </source>
</evidence>
<evidence type="ECO:0000256" key="7">
    <source>
        <dbReference type="ARBA" id="ARBA00022771"/>
    </source>
</evidence>
<dbReference type="CDD" id="cd16651">
    <property type="entry name" value="SPL-RING_NSE2"/>
    <property type="match status" value="1"/>
</dbReference>
<feature type="region of interest" description="Disordered" evidence="13">
    <location>
        <begin position="1"/>
        <end position="36"/>
    </location>
</feature>
<keyword evidence="9" id="KW-0862">Zinc</keyword>
<evidence type="ECO:0000256" key="3">
    <source>
        <dbReference type="ARBA" id="ARBA00008212"/>
    </source>
</evidence>
<evidence type="ECO:0000256" key="6">
    <source>
        <dbReference type="ARBA" id="ARBA00022723"/>
    </source>
</evidence>
<dbReference type="GO" id="GO:0008270">
    <property type="term" value="F:zinc ion binding"/>
    <property type="evidence" value="ECO:0007669"/>
    <property type="project" value="UniProtKB-KW"/>
</dbReference>
<name>A0AAN7BTL6_9PEZI</name>
<dbReference type="PANTHER" id="PTHR21330:SF1">
    <property type="entry name" value="E3 SUMO-PROTEIN LIGASE NSE2"/>
    <property type="match status" value="1"/>
</dbReference>
<dbReference type="GO" id="GO:0016925">
    <property type="term" value="P:protein sumoylation"/>
    <property type="evidence" value="ECO:0007669"/>
    <property type="project" value="TreeGrafter"/>
</dbReference>
<dbReference type="GO" id="GO:0030915">
    <property type="term" value="C:Smc5-Smc6 complex"/>
    <property type="evidence" value="ECO:0007669"/>
    <property type="project" value="InterPro"/>
</dbReference>
<sequence length="407" mass="46266">MPRPLQSTGRTNAVGARSSPEMPPYEPPTYPMDDKGKNALRSMVDSWDNDASKRKYEMHLNHATQRLRSAVGSINDVLVDRQQTLSQMVERRRADGTTEKSEEELEAEKYFDELNGKVTELTNKSEEALRKVLDYQAESQDTKEVLRNVLQEVQKQRPRPEPKPKREKRRPRGDGSDDEDGDEAEAADRDDAMEDVEDVPSLTGIIETLKAARKSQAETYRSMPPYQRYALNNDYIAFKKTLHDALHPDGDAPLPDASNWFDEQGHPVMTASTNLGDDDDLVVEREIMDLKCPLSLQVFKEPFSNHRCKHTFEKSAIVEFINSNRGVAKCPVCSQDLRITDFFLDEVVLRKVKRAEQAARQDFNGTSDFEADDSNDDSVVVGRTKRIKKEREPSGLGTEEAFNMHDD</sequence>
<dbReference type="EC" id="5.2.1.8" evidence="4"/>
<evidence type="ECO:0000256" key="13">
    <source>
        <dbReference type="SAM" id="MobiDB-lite"/>
    </source>
</evidence>
<dbReference type="Gene3D" id="3.30.40.10">
    <property type="entry name" value="Zinc/RING finger domain, C3HC4 (zinc finger)"/>
    <property type="match status" value="1"/>
</dbReference>
<dbReference type="GO" id="GO:0004842">
    <property type="term" value="F:ubiquitin-protein transferase activity"/>
    <property type="evidence" value="ECO:0007669"/>
    <property type="project" value="InterPro"/>
</dbReference>
<reference evidence="15" key="2">
    <citation type="submission" date="2023-05" db="EMBL/GenBank/DDBJ databases">
        <authorList>
            <consortium name="Lawrence Berkeley National Laboratory"/>
            <person name="Steindorff A."/>
            <person name="Hensen N."/>
            <person name="Bonometti L."/>
            <person name="Westerberg I."/>
            <person name="Brannstrom I.O."/>
            <person name="Guillou S."/>
            <person name="Cros-Aarteil S."/>
            <person name="Calhoun S."/>
            <person name="Haridas S."/>
            <person name="Kuo A."/>
            <person name="Mondo S."/>
            <person name="Pangilinan J."/>
            <person name="Riley R."/>
            <person name="Labutti K."/>
            <person name="Andreopoulos B."/>
            <person name="Lipzen A."/>
            <person name="Chen C."/>
            <person name="Yanf M."/>
            <person name="Daum C."/>
            <person name="Ng V."/>
            <person name="Clum A."/>
            <person name="Ohm R."/>
            <person name="Martin F."/>
            <person name="Silar P."/>
            <person name="Natvig D."/>
            <person name="Lalanne C."/>
            <person name="Gautier V."/>
            <person name="Ament-Velasquez S.L."/>
            <person name="Kruys A."/>
            <person name="Hutchinson M.I."/>
            <person name="Powell A.J."/>
            <person name="Barry K."/>
            <person name="Miller A.N."/>
            <person name="Grigoriev I.V."/>
            <person name="Debuchy R."/>
            <person name="Gladieux P."/>
            <person name="Thoren M.H."/>
            <person name="Johannesson H."/>
        </authorList>
    </citation>
    <scope>NUCLEOTIDE SEQUENCE</scope>
    <source>
        <strain evidence="15">CBS 990.96</strain>
    </source>
</reference>
<gene>
    <name evidence="15" type="ORF">QBC38DRAFT_114820</name>
</gene>
<dbReference type="SMART" id="SM00504">
    <property type="entry name" value="Ubox"/>
    <property type="match status" value="1"/>
</dbReference>
<evidence type="ECO:0000256" key="11">
    <source>
        <dbReference type="ARBA" id="ARBA00023242"/>
    </source>
</evidence>
<feature type="compositionally biased region" description="Pro residues" evidence="13">
    <location>
        <begin position="21"/>
        <end position="30"/>
    </location>
</feature>
<evidence type="ECO:0000256" key="1">
    <source>
        <dbReference type="ARBA" id="ARBA00004123"/>
    </source>
</evidence>
<dbReference type="PROSITE" id="PS51044">
    <property type="entry name" value="ZF_SP_RING"/>
    <property type="match status" value="1"/>
</dbReference>
<feature type="region of interest" description="Disordered" evidence="13">
    <location>
        <begin position="151"/>
        <end position="201"/>
    </location>
</feature>
<keyword evidence="7 12" id="KW-0863">Zinc-finger</keyword>
<keyword evidence="8" id="KW-0833">Ubl conjugation pathway</keyword>
<dbReference type="InterPro" id="IPR026846">
    <property type="entry name" value="Nse2(Mms21)"/>
</dbReference>
<feature type="compositionally biased region" description="Acidic residues" evidence="13">
    <location>
        <begin position="176"/>
        <end position="185"/>
    </location>
</feature>
<feature type="region of interest" description="Disordered" evidence="13">
    <location>
        <begin position="365"/>
        <end position="407"/>
    </location>
</feature>
<dbReference type="GO" id="GO:0016567">
    <property type="term" value="P:protein ubiquitination"/>
    <property type="evidence" value="ECO:0007669"/>
    <property type="project" value="InterPro"/>
</dbReference>
<evidence type="ECO:0000256" key="12">
    <source>
        <dbReference type="PROSITE-ProRule" id="PRU00452"/>
    </source>
</evidence>
<dbReference type="GO" id="GO:0000724">
    <property type="term" value="P:double-strand break repair via homologous recombination"/>
    <property type="evidence" value="ECO:0007669"/>
    <property type="project" value="InterPro"/>
</dbReference>
<keyword evidence="11" id="KW-0539">Nucleus</keyword>
<evidence type="ECO:0000313" key="16">
    <source>
        <dbReference type="Proteomes" id="UP001301958"/>
    </source>
</evidence>
<keyword evidence="6" id="KW-0479">Metal-binding</keyword>
<evidence type="ECO:0000256" key="9">
    <source>
        <dbReference type="ARBA" id="ARBA00022833"/>
    </source>
</evidence>